<dbReference type="Pfam" id="PF03704">
    <property type="entry name" value="BTAD"/>
    <property type="match status" value="1"/>
</dbReference>
<comment type="caution">
    <text evidence="3">The sequence shown here is derived from an EMBL/GenBank/DDBJ whole genome shotgun (WGS) entry which is preliminary data.</text>
</comment>
<evidence type="ECO:0000256" key="1">
    <source>
        <dbReference type="SAM" id="SignalP"/>
    </source>
</evidence>
<evidence type="ECO:0000259" key="2">
    <source>
        <dbReference type="Pfam" id="PF03704"/>
    </source>
</evidence>
<accession>A0ABX3KJ87</accession>
<evidence type="ECO:0000313" key="4">
    <source>
        <dbReference type="Proteomes" id="UP000188627"/>
    </source>
</evidence>
<dbReference type="SUPFAM" id="SSF48452">
    <property type="entry name" value="TPR-like"/>
    <property type="match status" value="1"/>
</dbReference>
<feature type="signal peptide" evidence="1">
    <location>
        <begin position="1"/>
        <end position="19"/>
    </location>
</feature>
<keyword evidence="1" id="KW-0732">Signal</keyword>
<name>A0ABX3KJ87_9GAMM</name>
<dbReference type="Proteomes" id="UP000188627">
    <property type="component" value="Unassembled WGS sequence"/>
</dbReference>
<dbReference type="InterPro" id="IPR005158">
    <property type="entry name" value="BTAD"/>
</dbReference>
<dbReference type="Gene3D" id="1.25.40.10">
    <property type="entry name" value="Tetratricopeptide repeat domain"/>
    <property type="match status" value="3"/>
</dbReference>
<dbReference type="InterPro" id="IPR011990">
    <property type="entry name" value="TPR-like_helical_dom_sf"/>
</dbReference>
<dbReference type="Pfam" id="PF14559">
    <property type="entry name" value="TPR_19"/>
    <property type="match status" value="1"/>
</dbReference>
<feature type="chain" id="PRO_5047505562" description="Bacterial transcriptional activator domain-containing protein" evidence="1">
    <location>
        <begin position="20"/>
        <end position="391"/>
    </location>
</feature>
<reference evidence="4" key="1">
    <citation type="submission" date="2017-01" db="EMBL/GenBank/DDBJ databases">
        <title>Draft genome of the species Salinivibrio sharmensis.</title>
        <authorList>
            <person name="Lopez-Hermoso C."/>
            <person name="De La Haba R."/>
            <person name="Sanchez-Porro C."/>
            <person name="Ventosa A."/>
        </authorList>
    </citation>
    <scope>NUCLEOTIDE SEQUENCE [LARGE SCALE GENOMIC DNA]</scope>
    <source>
        <strain evidence="4">CBH463</strain>
    </source>
</reference>
<protein>
    <recommendedName>
        <fullName evidence="2">Bacterial transcriptional activator domain-containing protein</fullName>
    </recommendedName>
</protein>
<gene>
    <name evidence="3" type="ORF">BZG74_05395</name>
</gene>
<proteinExistence type="predicted"/>
<organism evidence="3 4">
    <name type="scientific">Salinivibrio sharmensis</name>
    <dbReference type="NCBI Taxonomy" id="390883"/>
    <lineage>
        <taxon>Bacteria</taxon>
        <taxon>Pseudomonadati</taxon>
        <taxon>Pseudomonadota</taxon>
        <taxon>Gammaproteobacteria</taxon>
        <taxon>Vibrionales</taxon>
        <taxon>Vibrionaceae</taxon>
        <taxon>Salinivibrio</taxon>
    </lineage>
</organism>
<dbReference type="RefSeq" id="WP_077771681.1">
    <property type="nucleotide sequence ID" value="NZ_MUFC01000004.1"/>
</dbReference>
<keyword evidence="4" id="KW-1185">Reference proteome</keyword>
<sequence length="391" mass="44614">MFKRLIVTLVLFTALPVAAQLSPSVARSIEKAQTLEQDAKLGEAIAVLEALSAERAYDKAFVNRALGVFYWQYGNNDKAIVHIQRAVDSEQLQDAQAWQTKRMLADLLLIDGQYTAALQYYYPLARSVPKKKTDQAEDVWLRIMQAHYQREQWSKVLSAYPAYQGVVKNRASVSALSLKLGAQLQLEQWRGATPTLKALLKREPDNKQWWRQLAANYVRLEQPKEAISTYLLAKRKGIALEPSEQRTVAQLYANVGVPERAATWLKRLPENEQDAQTLAQQASLWQQAREWPQAVSAWQLAAQKDSQYHWQLALMQIQQGDYQQALTSLDKADKGASAKEIALTKVRAYYKLKQFDQALKQARIAKKIAPDEAVESWLTFLKKRQQMQQRG</sequence>
<feature type="domain" description="Bacterial transcriptional activator" evidence="2">
    <location>
        <begin position="172"/>
        <end position="235"/>
    </location>
</feature>
<evidence type="ECO:0000313" key="3">
    <source>
        <dbReference type="EMBL" id="OOE89276.1"/>
    </source>
</evidence>
<dbReference type="SUPFAM" id="SSF81901">
    <property type="entry name" value="HCP-like"/>
    <property type="match status" value="1"/>
</dbReference>
<dbReference type="EMBL" id="MUFC01000004">
    <property type="protein sequence ID" value="OOE89276.1"/>
    <property type="molecule type" value="Genomic_DNA"/>
</dbReference>